<dbReference type="Gene3D" id="3.40.630.10">
    <property type="entry name" value="Zn peptidases"/>
    <property type="match status" value="1"/>
</dbReference>
<dbReference type="InterPro" id="IPR002933">
    <property type="entry name" value="Peptidase_M20"/>
</dbReference>
<dbReference type="InterPro" id="IPR011650">
    <property type="entry name" value="Peptidase_M20_dimer"/>
</dbReference>
<dbReference type="SUPFAM" id="SSF53187">
    <property type="entry name" value="Zn-dependent exopeptidases"/>
    <property type="match status" value="1"/>
</dbReference>
<sequence>MESLDAPVAHTPGSHTKALALTTPVLNNDFSPVSPLSEADRERILAAVDTAFDAQVRFLSDLVRCVSLRGQEAEVQALVEAALLERGYDVDRQMIDTALIGQHPAFSPATVSYEDSWNVIGIHSPAAVQGRSLILNAHVDIVPAGDPKRWQYPPFQPTRDGEWLYGRGSGDMKAGLSAAIFALDAIRAAGLELTAPVQIHSVVEEEITGNGAAMALVSNKVADAVLIPEPTDEKLVRANSGVIKFAITVHGTPAHPREVSGGVSALDAAVRLIDRLRQLETRWNEERTTKPFFDDVDNPAALTIGTINGGEWIASVPSCCRFEGRIGFYPGDDPQERVKEFEAFVATAAAGDPLLQRCPTPIVEWVGVVHAGYTLAPGSEAEAVLSKAHATANSPDAPPLQAYVMACYLDAAVYSVHAGIPSLVYGPIAENIHAIDERVSLPSLRRVTKAIALFAASWCGVRTVRDALQISAAGLGT</sequence>
<name>A0A7X3MUM0_9HYPH</name>
<comment type="cofactor">
    <cofactor evidence="2">
        <name>Zn(2+)</name>
        <dbReference type="ChEBI" id="CHEBI:29105"/>
    </cofactor>
</comment>
<evidence type="ECO:0000313" key="10">
    <source>
        <dbReference type="Proteomes" id="UP000436483"/>
    </source>
</evidence>
<evidence type="ECO:0000256" key="6">
    <source>
        <dbReference type="ARBA" id="ARBA00022833"/>
    </source>
</evidence>
<dbReference type="NCBIfam" id="TIGR01910">
    <property type="entry name" value="DapE-ArgE"/>
    <property type="match status" value="1"/>
</dbReference>
<dbReference type="GO" id="GO:0046872">
    <property type="term" value="F:metal ion binding"/>
    <property type="evidence" value="ECO:0007669"/>
    <property type="project" value="UniProtKB-KW"/>
</dbReference>
<reference evidence="9 10" key="1">
    <citation type="submission" date="2019-12" db="EMBL/GenBank/DDBJ databases">
        <authorList>
            <person name="Yuan C.-G."/>
        </authorList>
    </citation>
    <scope>NUCLEOTIDE SEQUENCE [LARGE SCALE GENOMIC DNA]</scope>
    <source>
        <strain evidence="9 10">KCTC 23863</strain>
    </source>
</reference>
<protein>
    <submittedName>
        <fullName evidence="9">ArgE/DapE family deacylase</fullName>
    </submittedName>
</protein>
<dbReference type="InterPro" id="IPR036264">
    <property type="entry name" value="Bact_exopeptidase_dim_dom"/>
</dbReference>
<accession>A0A7X3MUM0</accession>
<comment type="caution">
    <text evidence="9">The sequence shown here is derived from an EMBL/GenBank/DDBJ whole genome shotgun (WGS) entry which is preliminary data.</text>
</comment>
<gene>
    <name evidence="9" type="ORF">GR328_19095</name>
</gene>
<dbReference type="GO" id="GO:0016787">
    <property type="term" value="F:hydrolase activity"/>
    <property type="evidence" value="ECO:0007669"/>
    <property type="project" value="UniProtKB-KW"/>
</dbReference>
<dbReference type="SUPFAM" id="SSF55031">
    <property type="entry name" value="Bacterial exopeptidase dimerisation domain"/>
    <property type="match status" value="1"/>
</dbReference>
<dbReference type="Pfam" id="PF01546">
    <property type="entry name" value="Peptidase_M20"/>
    <property type="match status" value="1"/>
</dbReference>
<dbReference type="NCBIfam" id="NF005306">
    <property type="entry name" value="PRK06837.1"/>
    <property type="match status" value="1"/>
</dbReference>
<reference evidence="9 10" key="2">
    <citation type="submission" date="2020-01" db="EMBL/GenBank/DDBJ databases">
        <title>Microvirga sp. nov., an arsenate reduction bacterium isolated from Tibet hotspring sediments.</title>
        <authorList>
            <person name="Xian W.-D."/>
            <person name="Li W.-J."/>
        </authorList>
    </citation>
    <scope>NUCLEOTIDE SEQUENCE [LARGE SCALE GENOMIC DNA]</scope>
    <source>
        <strain evidence="9 10">KCTC 23863</strain>
    </source>
</reference>
<evidence type="ECO:0000256" key="5">
    <source>
        <dbReference type="ARBA" id="ARBA00022801"/>
    </source>
</evidence>
<dbReference type="Proteomes" id="UP000436483">
    <property type="component" value="Unassembled WGS sequence"/>
</dbReference>
<dbReference type="PANTHER" id="PTHR43808:SF25">
    <property type="entry name" value="PEPTIDASE M20 DIMERISATION DOMAIN-CONTAINING PROTEIN"/>
    <property type="match status" value="1"/>
</dbReference>
<dbReference type="InterPro" id="IPR050072">
    <property type="entry name" value="Peptidase_M20A"/>
</dbReference>
<evidence type="ECO:0000256" key="3">
    <source>
        <dbReference type="ARBA" id="ARBA00006247"/>
    </source>
</evidence>
<feature type="domain" description="Peptidase M20 dimerisation" evidence="8">
    <location>
        <begin position="238"/>
        <end position="350"/>
    </location>
</feature>
<evidence type="ECO:0000256" key="2">
    <source>
        <dbReference type="ARBA" id="ARBA00001947"/>
    </source>
</evidence>
<comment type="similarity">
    <text evidence="3">Belongs to the peptidase M20A family.</text>
</comment>
<evidence type="ECO:0000256" key="7">
    <source>
        <dbReference type="ARBA" id="ARBA00023285"/>
    </source>
</evidence>
<keyword evidence="4" id="KW-0479">Metal-binding</keyword>
<comment type="cofactor">
    <cofactor evidence="1">
        <name>Co(2+)</name>
        <dbReference type="ChEBI" id="CHEBI:48828"/>
    </cofactor>
</comment>
<keyword evidence="5" id="KW-0378">Hydrolase</keyword>
<dbReference type="InterPro" id="IPR010182">
    <property type="entry name" value="ArgE/DapE"/>
</dbReference>
<evidence type="ECO:0000256" key="1">
    <source>
        <dbReference type="ARBA" id="ARBA00001941"/>
    </source>
</evidence>
<proteinExistence type="inferred from homology"/>
<dbReference type="EMBL" id="WURB01000017">
    <property type="protein sequence ID" value="MXQ13529.1"/>
    <property type="molecule type" value="Genomic_DNA"/>
</dbReference>
<dbReference type="OrthoDB" id="9809784at2"/>
<dbReference type="Pfam" id="PF07687">
    <property type="entry name" value="M20_dimer"/>
    <property type="match status" value="1"/>
</dbReference>
<dbReference type="AlphaFoldDB" id="A0A7X3MUM0"/>
<dbReference type="Gene3D" id="3.30.70.360">
    <property type="match status" value="1"/>
</dbReference>
<dbReference type="PANTHER" id="PTHR43808">
    <property type="entry name" value="ACETYLORNITHINE DEACETYLASE"/>
    <property type="match status" value="1"/>
</dbReference>
<evidence type="ECO:0000313" key="9">
    <source>
        <dbReference type="EMBL" id="MXQ13529.1"/>
    </source>
</evidence>
<keyword evidence="10" id="KW-1185">Reference proteome</keyword>
<keyword evidence="7" id="KW-0170">Cobalt</keyword>
<evidence type="ECO:0000259" key="8">
    <source>
        <dbReference type="Pfam" id="PF07687"/>
    </source>
</evidence>
<keyword evidence="6" id="KW-0862">Zinc</keyword>
<evidence type="ECO:0000256" key="4">
    <source>
        <dbReference type="ARBA" id="ARBA00022723"/>
    </source>
</evidence>
<organism evidence="9 10">
    <name type="scientific">Microvirga makkahensis</name>
    <dbReference type="NCBI Taxonomy" id="1128670"/>
    <lineage>
        <taxon>Bacteria</taxon>
        <taxon>Pseudomonadati</taxon>
        <taxon>Pseudomonadota</taxon>
        <taxon>Alphaproteobacteria</taxon>
        <taxon>Hyphomicrobiales</taxon>
        <taxon>Methylobacteriaceae</taxon>
        <taxon>Microvirga</taxon>
    </lineage>
</organism>